<dbReference type="Pfam" id="PF13622">
    <property type="entry name" value="4HBT_3"/>
    <property type="match status" value="1"/>
</dbReference>
<dbReference type="InterPro" id="IPR029069">
    <property type="entry name" value="HotDog_dom_sf"/>
</dbReference>
<accession>A0ABQ2LVQ9</accession>
<dbReference type="RefSeq" id="WP_188805350.1">
    <property type="nucleotide sequence ID" value="NZ_BAAAOU010000004.1"/>
</dbReference>
<protein>
    <recommendedName>
        <fullName evidence="1">Acyl-CoA thioesterase-like N-terminal HotDog domain-containing protein</fullName>
    </recommendedName>
</protein>
<comment type="caution">
    <text evidence="2">The sequence shown here is derived from an EMBL/GenBank/DDBJ whole genome shotgun (WGS) entry which is preliminary data.</text>
</comment>
<sequence length="303" mass="32199">MTYSTSQITALPLAARPHLLGRTEQLMRVQLFEAQQQGALERTGTLRTGPWSRDTEGRPSGLSAAVVLDNTLARAIRAAAPGRDWIVTTELQLNFSLPFPAEETVLDSWASAAAVDSLGGMAQATLEDAEGTVYVHATGWFQGVGPSSSATADQYRRLASLPLGPETEVPLASLMGMHGGTVPDEDADERPSVTDHFQDGPQFAENDELMNPQGAVHGGALTIMSGLAAQQAMPDRTEFDLQSLRVLFLRPAGGPIAARTRVRHAGRSLRIVDVELVAGGSGVGHLAQTKPFVQAAAVFRAVR</sequence>
<organism evidence="2 3">
    <name type="scientific">Citricoccus zhacaiensis</name>
    <dbReference type="NCBI Taxonomy" id="489142"/>
    <lineage>
        <taxon>Bacteria</taxon>
        <taxon>Bacillati</taxon>
        <taxon>Actinomycetota</taxon>
        <taxon>Actinomycetes</taxon>
        <taxon>Micrococcales</taxon>
        <taxon>Micrococcaceae</taxon>
        <taxon>Citricoccus</taxon>
    </lineage>
</organism>
<name>A0ABQ2LVQ9_9MICC</name>
<evidence type="ECO:0000313" key="2">
    <source>
        <dbReference type="EMBL" id="GGO43795.1"/>
    </source>
</evidence>
<dbReference type="Gene3D" id="3.10.129.10">
    <property type="entry name" value="Hotdog Thioesterase"/>
    <property type="match status" value="2"/>
</dbReference>
<evidence type="ECO:0000313" key="3">
    <source>
        <dbReference type="Proteomes" id="UP000642509"/>
    </source>
</evidence>
<keyword evidence="3" id="KW-1185">Reference proteome</keyword>
<gene>
    <name evidence="2" type="ORF">GCM10010977_12760</name>
</gene>
<dbReference type="EMBL" id="BMLQ01000003">
    <property type="protein sequence ID" value="GGO43795.1"/>
    <property type="molecule type" value="Genomic_DNA"/>
</dbReference>
<evidence type="ECO:0000259" key="1">
    <source>
        <dbReference type="Pfam" id="PF13622"/>
    </source>
</evidence>
<reference evidence="3" key="1">
    <citation type="journal article" date="2019" name="Int. J. Syst. Evol. Microbiol.">
        <title>The Global Catalogue of Microorganisms (GCM) 10K type strain sequencing project: providing services to taxonomists for standard genome sequencing and annotation.</title>
        <authorList>
            <consortium name="The Broad Institute Genomics Platform"/>
            <consortium name="The Broad Institute Genome Sequencing Center for Infectious Disease"/>
            <person name="Wu L."/>
            <person name="Ma J."/>
        </authorList>
    </citation>
    <scope>NUCLEOTIDE SEQUENCE [LARGE SCALE GENOMIC DNA]</scope>
    <source>
        <strain evidence="3">CGMCC 1.7064</strain>
    </source>
</reference>
<feature type="domain" description="Acyl-CoA thioesterase-like N-terminal HotDog" evidence="1">
    <location>
        <begin position="210"/>
        <end position="299"/>
    </location>
</feature>
<dbReference type="InterPro" id="IPR049449">
    <property type="entry name" value="TesB_ACOT8-like_N"/>
</dbReference>
<dbReference type="SUPFAM" id="SSF54637">
    <property type="entry name" value="Thioesterase/thiol ester dehydrase-isomerase"/>
    <property type="match status" value="2"/>
</dbReference>
<proteinExistence type="predicted"/>
<dbReference type="CDD" id="cd03443">
    <property type="entry name" value="PaaI_thioesterase"/>
    <property type="match status" value="1"/>
</dbReference>
<dbReference type="Proteomes" id="UP000642509">
    <property type="component" value="Unassembled WGS sequence"/>
</dbReference>